<keyword evidence="2" id="KW-1185">Reference proteome</keyword>
<evidence type="ECO:0000313" key="2">
    <source>
        <dbReference type="Proteomes" id="UP000191055"/>
    </source>
</evidence>
<dbReference type="InterPro" id="IPR025345">
    <property type="entry name" value="DUF4249"/>
</dbReference>
<accession>A0A1T5AX17</accession>
<evidence type="ECO:0008006" key="3">
    <source>
        <dbReference type="Google" id="ProtNLM"/>
    </source>
</evidence>
<proteinExistence type="predicted"/>
<gene>
    <name evidence="1" type="ORF">SAMN03080601_00406</name>
</gene>
<sequence>MTKYISVFWLLFLVLLSCAKVIDFPPVDFEKEATMNAFVIAGEPILVHLSSSDYIEGGELHPITDAEILIYSNGELIDHDIYSESGWYYSEIIASEGKSYCIRAALTQGDTLIANQTVPVNPGIIAINHINEAGVDEEGVAYPSVKVTLENKLERTHYYEIILKYREREEVQIPEIIFIDDPLLLRTGLPLLLFTDEGVTGEVYTVSINYTTGSVSGSVDGGEKMQLYPLTVELRAVTEEYYSYREYYYLNMQSQRELEPGQMNYPVPLYSNVNNGYGVVVAFSSVVSDVIDPNE</sequence>
<dbReference type="PROSITE" id="PS51257">
    <property type="entry name" value="PROKAR_LIPOPROTEIN"/>
    <property type="match status" value="1"/>
</dbReference>
<name>A0A1T5AX17_9BACT</name>
<evidence type="ECO:0000313" key="1">
    <source>
        <dbReference type="EMBL" id="SKB39359.1"/>
    </source>
</evidence>
<dbReference type="Proteomes" id="UP000191055">
    <property type="component" value="Unassembled WGS sequence"/>
</dbReference>
<protein>
    <recommendedName>
        <fullName evidence="3">DUF4249 domain-containing protein</fullName>
    </recommendedName>
</protein>
<organism evidence="1 2">
    <name type="scientific">Alkalitalea saponilacus</name>
    <dbReference type="NCBI Taxonomy" id="889453"/>
    <lineage>
        <taxon>Bacteria</taxon>
        <taxon>Pseudomonadati</taxon>
        <taxon>Bacteroidota</taxon>
        <taxon>Bacteroidia</taxon>
        <taxon>Marinilabiliales</taxon>
        <taxon>Marinilabiliaceae</taxon>
        <taxon>Alkalitalea</taxon>
    </lineage>
</organism>
<dbReference type="RefSeq" id="WP_079556175.1">
    <property type="nucleotide sequence ID" value="NZ_CP021904.1"/>
</dbReference>
<dbReference type="Pfam" id="PF14054">
    <property type="entry name" value="DUF4249"/>
    <property type="match status" value="1"/>
</dbReference>
<dbReference type="STRING" id="889453.SAMN03080601_00406"/>
<dbReference type="KEGG" id="asx:CDL62_05170"/>
<dbReference type="EMBL" id="FUYV01000001">
    <property type="protein sequence ID" value="SKB39359.1"/>
    <property type="molecule type" value="Genomic_DNA"/>
</dbReference>
<reference evidence="1 2" key="1">
    <citation type="submission" date="2017-02" db="EMBL/GenBank/DDBJ databases">
        <authorList>
            <person name="Peterson S.W."/>
        </authorList>
    </citation>
    <scope>NUCLEOTIDE SEQUENCE [LARGE SCALE GENOMIC DNA]</scope>
    <source>
        <strain evidence="1 2">DSM 24412</strain>
    </source>
</reference>
<dbReference type="AlphaFoldDB" id="A0A1T5AX17"/>